<organism evidence="2 3">
    <name type="scientific">Marasmius crinis-equi</name>
    <dbReference type="NCBI Taxonomy" id="585013"/>
    <lineage>
        <taxon>Eukaryota</taxon>
        <taxon>Fungi</taxon>
        <taxon>Dikarya</taxon>
        <taxon>Basidiomycota</taxon>
        <taxon>Agaricomycotina</taxon>
        <taxon>Agaricomycetes</taxon>
        <taxon>Agaricomycetidae</taxon>
        <taxon>Agaricales</taxon>
        <taxon>Marasmiineae</taxon>
        <taxon>Marasmiaceae</taxon>
        <taxon>Marasmius</taxon>
    </lineage>
</organism>
<evidence type="ECO:0000313" key="2">
    <source>
        <dbReference type="EMBL" id="KAL0568758.1"/>
    </source>
</evidence>
<protein>
    <recommendedName>
        <fullName evidence="4">F-box domain-containing protein</fullName>
    </recommendedName>
</protein>
<evidence type="ECO:0000256" key="1">
    <source>
        <dbReference type="SAM" id="Coils"/>
    </source>
</evidence>
<dbReference type="Proteomes" id="UP001465976">
    <property type="component" value="Unassembled WGS sequence"/>
</dbReference>
<proteinExistence type="predicted"/>
<sequence length="582" mass="65299">MEDLFETDLPQILLCSKCNDSFSSLPNASPVRPEQLRSGSIPTKLEQLRNLDVLKAEEHELIRYDQELQRLDGVMQNLRGQRHRLATRIQQRKSWMAPIRTLPPEILGEIFSSVCSAEGYSLSIGKKWDLKPAQVRTPALDLAQVSFHWRQVAIGHSRLWSSIEVDIWRPCEAFEGLIGTYLNNSAGAPLDVRLRDTSYRGGTMNREVYRYGHLKEGCFVFDWLLSHSPRITSLSLDGVNLAHALPEDTSHYTFPLLRRLECTSDLNQVDPGFMEKLDQAPLLDTVVAPSLHASFSSYKRLSTLTLTQKVSDPDIFGALARSFSLRSLSIRDYRGLQLPRFPSRDAGRLSLPCLQHLSIGTTGYPSDILPPSMELPELRDLELSYRAGAQDPADESTAMEDWPCPAYISIAQSCSYTLSRLSITFKDHIPSASAARQILQLSPSLTHLELHLRRDVAGFTASLLSALTIPDGPIEHSTEDVLVPKLTFIEVTFYRGEDLLNKEIGRALADMVVSRSIVGLQGKERLGGVSPLITAHFDFHVGGKMEQRRQPGRDRILPESALFWDRIQERGLLDLDHGVDVQ</sequence>
<evidence type="ECO:0008006" key="4">
    <source>
        <dbReference type="Google" id="ProtNLM"/>
    </source>
</evidence>
<feature type="coiled-coil region" evidence="1">
    <location>
        <begin position="54"/>
        <end position="81"/>
    </location>
</feature>
<reference evidence="2 3" key="1">
    <citation type="submission" date="2024-02" db="EMBL/GenBank/DDBJ databases">
        <title>A draft genome for the cacao thread blight pathogen Marasmius crinis-equi.</title>
        <authorList>
            <person name="Cohen S.P."/>
            <person name="Baruah I.K."/>
            <person name="Amoako-Attah I."/>
            <person name="Bukari Y."/>
            <person name="Meinhardt L.W."/>
            <person name="Bailey B.A."/>
        </authorList>
    </citation>
    <scope>NUCLEOTIDE SEQUENCE [LARGE SCALE GENOMIC DNA]</scope>
    <source>
        <strain evidence="2 3">GH-76</strain>
    </source>
</reference>
<name>A0ABR3F0Q3_9AGAR</name>
<accession>A0ABR3F0Q3</accession>
<keyword evidence="1" id="KW-0175">Coiled coil</keyword>
<dbReference type="SUPFAM" id="SSF52047">
    <property type="entry name" value="RNI-like"/>
    <property type="match status" value="1"/>
</dbReference>
<dbReference type="EMBL" id="JBAHYK010001264">
    <property type="protein sequence ID" value="KAL0568758.1"/>
    <property type="molecule type" value="Genomic_DNA"/>
</dbReference>
<dbReference type="Gene3D" id="3.80.10.10">
    <property type="entry name" value="Ribonuclease Inhibitor"/>
    <property type="match status" value="1"/>
</dbReference>
<comment type="caution">
    <text evidence="2">The sequence shown here is derived from an EMBL/GenBank/DDBJ whole genome shotgun (WGS) entry which is preliminary data.</text>
</comment>
<dbReference type="InterPro" id="IPR032675">
    <property type="entry name" value="LRR_dom_sf"/>
</dbReference>
<gene>
    <name evidence="2" type="ORF">V5O48_013221</name>
</gene>
<keyword evidence="3" id="KW-1185">Reference proteome</keyword>
<evidence type="ECO:0000313" key="3">
    <source>
        <dbReference type="Proteomes" id="UP001465976"/>
    </source>
</evidence>